<dbReference type="Gene3D" id="1.25.40.10">
    <property type="entry name" value="Tetratricopeptide repeat domain"/>
    <property type="match status" value="1"/>
</dbReference>
<evidence type="ECO:0000313" key="7">
    <source>
        <dbReference type="EMBL" id="TWT79209.1"/>
    </source>
</evidence>
<feature type="transmembrane region" description="Helical" evidence="5">
    <location>
        <begin position="495"/>
        <end position="512"/>
    </location>
</feature>
<dbReference type="InterPro" id="IPR051533">
    <property type="entry name" value="WaaL-like"/>
</dbReference>
<dbReference type="InterPro" id="IPR011990">
    <property type="entry name" value="TPR-like_helical_dom_sf"/>
</dbReference>
<feature type="transmembrane region" description="Helical" evidence="5">
    <location>
        <begin position="305"/>
        <end position="322"/>
    </location>
</feature>
<evidence type="ECO:0000256" key="5">
    <source>
        <dbReference type="SAM" id="Phobius"/>
    </source>
</evidence>
<evidence type="ECO:0000256" key="3">
    <source>
        <dbReference type="ARBA" id="ARBA00022989"/>
    </source>
</evidence>
<feature type="transmembrane region" description="Helical" evidence="5">
    <location>
        <begin position="533"/>
        <end position="555"/>
    </location>
</feature>
<feature type="transmembrane region" description="Helical" evidence="5">
    <location>
        <begin position="281"/>
        <end position="299"/>
    </location>
</feature>
<proteinExistence type="predicted"/>
<feature type="transmembrane region" description="Helical" evidence="5">
    <location>
        <begin position="21"/>
        <end position="40"/>
    </location>
</feature>
<protein>
    <submittedName>
        <fullName evidence="7">O-Antigen ligase</fullName>
    </submittedName>
</protein>
<keyword evidence="2 5" id="KW-0812">Transmembrane</keyword>
<dbReference type="EMBL" id="SJPJ01000001">
    <property type="protein sequence ID" value="TWT79209.1"/>
    <property type="molecule type" value="Genomic_DNA"/>
</dbReference>
<feature type="transmembrane region" description="Helical" evidence="5">
    <location>
        <begin position="329"/>
        <end position="349"/>
    </location>
</feature>
<dbReference type="RefSeq" id="WP_146394479.1">
    <property type="nucleotide sequence ID" value="NZ_SJPJ01000001.1"/>
</dbReference>
<dbReference type="GO" id="GO:0016020">
    <property type="term" value="C:membrane"/>
    <property type="evidence" value="ECO:0007669"/>
    <property type="project" value="UniProtKB-SubCell"/>
</dbReference>
<sequence>MKPQRTKAAVSVPTPQNHRDLFALAVVRAIVLVSLIYGAWHYGGVHAVALQRLSWLSVIGLIAALGVTETWSRRSNLMPKVFLFLLAGWLAYGWIQFAPTPSVLEPWFDRADQQTAHFLESIDSIGKAAKNLDEVAASRIQSLENTQTNRGSVVATLTQHALVPYQIAMALAVLAAIGFRTDNSKRWLLWTIILNGTAIAVWGIVQRAGNGSEILPGIENHFDGNPFGSFIYKNAGAAALLPAIVSLVILSLVNRPKQSDGTYRQTRTAGRSVWTKQMRTMMTMIQILLGGILVTGLIASLSRAAWAALLVAMIAISFRLGVSIKDRRIWVVLLGLVGLLIAVSLTTGISDTLQTRAGQVNLKNVSADERWEQWRDGFDAALANLPSGSGLGTYGYASLPFQSKARRSWFREAHNQYLEVFEEMGLVGISIIIAGMLWFSIISYRLSKTKPAKGFRGETSNTTNLKMWGIIGIAILVCGSVQSIVDFVLKIPANLILYSVMISVVAVSRQAALESMSPKLTVAEGTRLRKFGMLAGFPLPWVLVGIVMAIVGISLSGKKIRGDACLASIVRDDSSDVVSLEQLDNQLVIVDRAIAEAPLRVDLYAARARVDLLRYRKGLVQVAANQGVAIKLANTEMGAIHPLLMSQSPANRELLRDEFLTDQILRESLAAVLVDLHGALRLNPYHPHTHLRLAMIAPLAGFSTSPWLQNSVALGNNSPDILFDNGLVAYYGNDTETMIDQWSKALSISHERLQTILDVSSERASLVTVVERLVPATRPDQIIDLIKKRGEDSIALSGDSEVAEVRDYLDSSDRFDEVRRHVTLAGLNDLLDQPDAAAEHWKKALRLSPLDVHIRLSLAQSLLAGGHPNEALDQAVLGQRLFPDETRFKNKADAIRREIRSRN</sequence>
<dbReference type="OrthoDB" id="222868at2"/>
<dbReference type="Proteomes" id="UP000315010">
    <property type="component" value="Unassembled WGS sequence"/>
</dbReference>
<dbReference type="SUPFAM" id="SSF48452">
    <property type="entry name" value="TPR-like"/>
    <property type="match status" value="1"/>
</dbReference>
<feature type="transmembrane region" description="Helical" evidence="5">
    <location>
        <begin position="162"/>
        <end position="180"/>
    </location>
</feature>
<dbReference type="PANTHER" id="PTHR37422">
    <property type="entry name" value="TEICHURONIC ACID BIOSYNTHESIS PROTEIN TUAE"/>
    <property type="match status" value="1"/>
</dbReference>
<dbReference type="InterPro" id="IPR007016">
    <property type="entry name" value="O-antigen_ligase-rel_domated"/>
</dbReference>
<evidence type="ECO:0000313" key="8">
    <source>
        <dbReference type="Proteomes" id="UP000315010"/>
    </source>
</evidence>
<feature type="transmembrane region" description="Helical" evidence="5">
    <location>
        <begin position="52"/>
        <end position="69"/>
    </location>
</feature>
<dbReference type="AlphaFoldDB" id="A0A5C5YVW4"/>
<accession>A0A5C5YVW4</accession>
<dbReference type="Pfam" id="PF04932">
    <property type="entry name" value="Wzy_C"/>
    <property type="match status" value="1"/>
</dbReference>
<keyword evidence="8" id="KW-1185">Reference proteome</keyword>
<keyword evidence="4 5" id="KW-0472">Membrane</keyword>
<dbReference type="GO" id="GO:0016874">
    <property type="term" value="F:ligase activity"/>
    <property type="evidence" value="ECO:0007669"/>
    <property type="project" value="UniProtKB-KW"/>
</dbReference>
<evidence type="ECO:0000259" key="6">
    <source>
        <dbReference type="Pfam" id="PF04932"/>
    </source>
</evidence>
<evidence type="ECO:0000256" key="2">
    <source>
        <dbReference type="ARBA" id="ARBA00022692"/>
    </source>
</evidence>
<keyword evidence="7" id="KW-0436">Ligase</keyword>
<organism evidence="7 8">
    <name type="scientific">Novipirellula herctigrandis</name>
    <dbReference type="NCBI Taxonomy" id="2527986"/>
    <lineage>
        <taxon>Bacteria</taxon>
        <taxon>Pseudomonadati</taxon>
        <taxon>Planctomycetota</taxon>
        <taxon>Planctomycetia</taxon>
        <taxon>Pirellulales</taxon>
        <taxon>Pirellulaceae</taxon>
        <taxon>Novipirellula</taxon>
    </lineage>
</organism>
<feature type="transmembrane region" description="Helical" evidence="5">
    <location>
        <begin position="235"/>
        <end position="254"/>
    </location>
</feature>
<feature type="transmembrane region" description="Helical" evidence="5">
    <location>
        <begin position="81"/>
        <end position="98"/>
    </location>
</feature>
<gene>
    <name evidence="7" type="ORF">CA13_06070</name>
</gene>
<feature type="transmembrane region" description="Helical" evidence="5">
    <location>
        <begin position="424"/>
        <end position="446"/>
    </location>
</feature>
<name>A0A5C5YVW4_9BACT</name>
<keyword evidence="3 5" id="KW-1133">Transmembrane helix</keyword>
<evidence type="ECO:0000256" key="4">
    <source>
        <dbReference type="ARBA" id="ARBA00023136"/>
    </source>
</evidence>
<comment type="subcellular location">
    <subcellularLocation>
        <location evidence="1">Membrane</location>
        <topology evidence="1">Multi-pass membrane protein</topology>
    </subcellularLocation>
</comment>
<evidence type="ECO:0000256" key="1">
    <source>
        <dbReference type="ARBA" id="ARBA00004141"/>
    </source>
</evidence>
<feature type="transmembrane region" description="Helical" evidence="5">
    <location>
        <begin position="187"/>
        <end position="205"/>
    </location>
</feature>
<feature type="transmembrane region" description="Helical" evidence="5">
    <location>
        <begin position="467"/>
        <end position="489"/>
    </location>
</feature>
<comment type="caution">
    <text evidence="7">The sequence shown here is derived from an EMBL/GenBank/DDBJ whole genome shotgun (WGS) entry which is preliminary data.</text>
</comment>
<feature type="domain" description="O-antigen ligase-related" evidence="6">
    <location>
        <begin position="292"/>
        <end position="432"/>
    </location>
</feature>
<reference evidence="7 8" key="1">
    <citation type="submission" date="2019-02" db="EMBL/GenBank/DDBJ databases">
        <title>Deep-cultivation of Planctomycetes and their phenomic and genomic characterization uncovers novel biology.</title>
        <authorList>
            <person name="Wiegand S."/>
            <person name="Jogler M."/>
            <person name="Boedeker C."/>
            <person name="Pinto D."/>
            <person name="Vollmers J."/>
            <person name="Rivas-Marin E."/>
            <person name="Kohn T."/>
            <person name="Peeters S.H."/>
            <person name="Heuer A."/>
            <person name="Rast P."/>
            <person name="Oberbeckmann S."/>
            <person name="Bunk B."/>
            <person name="Jeske O."/>
            <person name="Meyerdierks A."/>
            <person name="Storesund J.E."/>
            <person name="Kallscheuer N."/>
            <person name="Luecker S."/>
            <person name="Lage O.M."/>
            <person name="Pohl T."/>
            <person name="Merkel B.J."/>
            <person name="Hornburger P."/>
            <person name="Mueller R.-W."/>
            <person name="Bruemmer F."/>
            <person name="Labrenz M."/>
            <person name="Spormann A.M."/>
            <person name="Op Den Camp H."/>
            <person name="Overmann J."/>
            <person name="Amann R."/>
            <person name="Jetten M.S.M."/>
            <person name="Mascher T."/>
            <person name="Medema M.H."/>
            <person name="Devos D.P."/>
            <person name="Kaster A.-K."/>
            <person name="Ovreas L."/>
            <person name="Rohde M."/>
            <person name="Galperin M.Y."/>
            <person name="Jogler C."/>
        </authorList>
    </citation>
    <scope>NUCLEOTIDE SEQUENCE [LARGE SCALE GENOMIC DNA]</scope>
    <source>
        <strain evidence="7 8">CA13</strain>
    </source>
</reference>
<dbReference type="PANTHER" id="PTHR37422:SF23">
    <property type="entry name" value="TEICHURONIC ACID BIOSYNTHESIS PROTEIN TUAE"/>
    <property type="match status" value="1"/>
</dbReference>